<proteinExistence type="predicted"/>
<protein>
    <submittedName>
        <fullName evidence="1">Uncharacterized protein</fullName>
    </submittedName>
</protein>
<organism evidence="1">
    <name type="scientific">Ovis aries</name>
    <name type="common">Sheep</name>
    <dbReference type="NCBI Taxonomy" id="9940"/>
    <lineage>
        <taxon>Eukaryota</taxon>
        <taxon>Metazoa</taxon>
        <taxon>Chordata</taxon>
        <taxon>Craniata</taxon>
        <taxon>Vertebrata</taxon>
        <taxon>Euteleostomi</taxon>
        <taxon>Mammalia</taxon>
        <taxon>Eutheria</taxon>
        <taxon>Laurasiatheria</taxon>
        <taxon>Artiodactyla</taxon>
        <taxon>Ruminantia</taxon>
        <taxon>Pecora</taxon>
        <taxon>Bovidae</taxon>
        <taxon>Caprinae</taxon>
        <taxon>Ovis</taxon>
    </lineage>
</organism>
<evidence type="ECO:0000313" key="1">
    <source>
        <dbReference type="Ensembl" id="ENSOARP00020040164.1"/>
    </source>
</evidence>
<reference evidence="1" key="1">
    <citation type="submission" date="2020-11" db="EMBL/GenBank/DDBJ databases">
        <authorList>
            <person name="Davenport K.M."/>
            <person name="Bickhart D.M."/>
            <person name="Smith T.P.L."/>
            <person name="Murdoch B.M."/>
            <person name="Rosen B.D."/>
        </authorList>
    </citation>
    <scope>NUCLEOTIDE SEQUENCE [LARGE SCALE GENOMIC DNA]</scope>
    <source>
        <strain evidence="1">OAR_USU_Benz2616</strain>
    </source>
</reference>
<dbReference type="Ensembl" id="ENSOART00020041809.1">
    <property type="protein sequence ID" value="ENSOARP00020040164.1"/>
    <property type="gene ID" value="ENSOARG00020033544.1"/>
</dbReference>
<name>A0AC11D7L6_SHEEP</name>
<reference evidence="1" key="3">
    <citation type="submission" date="2025-09" db="UniProtKB">
        <authorList>
            <consortium name="Ensembl"/>
        </authorList>
    </citation>
    <scope>IDENTIFICATION</scope>
</reference>
<gene>
    <name evidence="1" type="primary">ANAPC11</name>
</gene>
<accession>A0AC11D7L6</accession>
<sequence length="123" mass="14307">MKVKIKCWNGVATWLWVANDENCGICRMAFNGCCPDCECPLPAVSRAVPIIWPWRVPRSTRRAFLGFGFLFPRKVDREKPGYLGPYLYKDPVKSFVRKRAQFPILIKVTMRPVEHKNVLRHCI</sequence>
<reference evidence="1" key="2">
    <citation type="submission" date="2025-08" db="UniProtKB">
        <authorList>
            <consortium name="Ensembl"/>
        </authorList>
    </citation>
    <scope>IDENTIFICATION</scope>
</reference>